<dbReference type="InterPro" id="IPR019533">
    <property type="entry name" value="Peptidase_S26"/>
</dbReference>
<evidence type="ECO:0000256" key="1">
    <source>
        <dbReference type="ARBA" id="ARBA00000677"/>
    </source>
</evidence>
<dbReference type="EMBL" id="SHLA01000001">
    <property type="protein sequence ID" value="RZU61529.1"/>
    <property type="molecule type" value="Genomic_DNA"/>
</dbReference>
<evidence type="ECO:0000313" key="11">
    <source>
        <dbReference type="Proteomes" id="UP000292685"/>
    </source>
</evidence>
<protein>
    <recommendedName>
        <fullName evidence="4 8">Signal peptidase I</fullName>
        <ecNumber evidence="4 8">3.4.21.89</ecNumber>
    </recommendedName>
</protein>
<dbReference type="EC" id="3.4.21.89" evidence="4 8"/>
<dbReference type="PROSITE" id="PS00761">
    <property type="entry name" value="SPASE_I_3"/>
    <property type="match status" value="1"/>
</dbReference>
<feature type="active site" evidence="7">
    <location>
        <position position="54"/>
    </location>
</feature>
<keyword evidence="8" id="KW-0472">Membrane</keyword>
<comment type="subcellular location">
    <subcellularLocation>
        <location evidence="2">Cell membrane</location>
        <topology evidence="2">Single-pass type II membrane protein</topology>
    </subcellularLocation>
    <subcellularLocation>
        <location evidence="8">Membrane</location>
        <topology evidence="8">Single-pass type II membrane protein</topology>
    </subcellularLocation>
</comment>
<dbReference type="Proteomes" id="UP000292685">
    <property type="component" value="Unassembled WGS sequence"/>
</dbReference>
<evidence type="ECO:0000256" key="4">
    <source>
        <dbReference type="ARBA" id="ARBA00013208"/>
    </source>
</evidence>
<dbReference type="InterPro" id="IPR000223">
    <property type="entry name" value="Pept_S26A_signal_pept_1"/>
</dbReference>
<evidence type="ECO:0000256" key="8">
    <source>
        <dbReference type="RuleBase" id="RU362042"/>
    </source>
</evidence>
<keyword evidence="8" id="KW-1133">Transmembrane helix</keyword>
<dbReference type="SUPFAM" id="SSF51306">
    <property type="entry name" value="LexA/Signal peptidase"/>
    <property type="match status" value="1"/>
</dbReference>
<dbReference type="NCBIfam" id="TIGR02227">
    <property type="entry name" value="sigpep_I_bact"/>
    <property type="match status" value="1"/>
</dbReference>
<evidence type="ECO:0000256" key="6">
    <source>
        <dbReference type="ARBA" id="ARBA00022801"/>
    </source>
</evidence>
<dbReference type="GO" id="GO:0004252">
    <property type="term" value="F:serine-type endopeptidase activity"/>
    <property type="evidence" value="ECO:0007669"/>
    <property type="project" value="InterPro"/>
</dbReference>
<dbReference type="GO" id="GO:0009003">
    <property type="term" value="F:signal peptidase activity"/>
    <property type="evidence" value="ECO:0007669"/>
    <property type="project" value="UniProtKB-EC"/>
</dbReference>
<dbReference type="PANTHER" id="PTHR43390:SF1">
    <property type="entry name" value="CHLOROPLAST PROCESSING PEPTIDASE"/>
    <property type="match status" value="1"/>
</dbReference>
<comment type="similarity">
    <text evidence="3 8">Belongs to the peptidase S26 family.</text>
</comment>
<dbReference type="InterPro" id="IPR019758">
    <property type="entry name" value="Pept_S26A_signal_pept_1_CS"/>
</dbReference>
<comment type="catalytic activity">
    <reaction evidence="1 8">
        <text>Cleavage of hydrophobic, N-terminal signal or leader sequences from secreted and periplasmic proteins.</text>
        <dbReference type="EC" id="3.4.21.89"/>
    </reaction>
</comment>
<feature type="transmembrane region" description="Helical" evidence="8">
    <location>
        <begin position="21"/>
        <end position="45"/>
    </location>
</feature>
<dbReference type="PANTHER" id="PTHR43390">
    <property type="entry name" value="SIGNAL PEPTIDASE I"/>
    <property type="match status" value="1"/>
</dbReference>
<dbReference type="GO" id="GO:0006465">
    <property type="term" value="P:signal peptide processing"/>
    <property type="evidence" value="ECO:0007669"/>
    <property type="project" value="InterPro"/>
</dbReference>
<reference evidence="10 11" key="1">
    <citation type="submission" date="2019-02" db="EMBL/GenBank/DDBJ databases">
        <title>Sequencing the genomes of 1000 actinobacteria strains.</title>
        <authorList>
            <person name="Klenk H.-P."/>
        </authorList>
    </citation>
    <scope>NUCLEOTIDE SEQUENCE [LARGE SCALE GENOMIC DNA]</scope>
    <source>
        <strain evidence="10 11">DSM 17364</strain>
    </source>
</reference>
<evidence type="ECO:0000256" key="2">
    <source>
        <dbReference type="ARBA" id="ARBA00004401"/>
    </source>
</evidence>
<feature type="active site" evidence="7">
    <location>
        <position position="123"/>
    </location>
</feature>
<gene>
    <name evidence="10" type="ORF">EV380_1100</name>
</gene>
<dbReference type="InterPro" id="IPR019756">
    <property type="entry name" value="Pept_S26A_signal_pept_1_Ser-AS"/>
</dbReference>
<dbReference type="Pfam" id="PF10502">
    <property type="entry name" value="Peptidase_S26"/>
    <property type="match status" value="1"/>
</dbReference>
<accession>A0A4Q8ADB7</accession>
<dbReference type="PRINTS" id="PR00727">
    <property type="entry name" value="LEADERPTASE"/>
</dbReference>
<organism evidence="10 11">
    <name type="scientific">Zhihengliuella halotolerans</name>
    <dbReference type="NCBI Taxonomy" id="370736"/>
    <lineage>
        <taxon>Bacteria</taxon>
        <taxon>Bacillati</taxon>
        <taxon>Actinomycetota</taxon>
        <taxon>Actinomycetes</taxon>
        <taxon>Micrococcales</taxon>
        <taxon>Micrococcaceae</taxon>
        <taxon>Zhihengliuella</taxon>
    </lineage>
</organism>
<name>A0A4Q8ADB7_9MICC</name>
<keyword evidence="6 8" id="KW-0378">Hydrolase</keyword>
<evidence type="ECO:0000313" key="10">
    <source>
        <dbReference type="EMBL" id="RZU61529.1"/>
    </source>
</evidence>
<dbReference type="InterPro" id="IPR036286">
    <property type="entry name" value="LexA/Signal_pep-like_sf"/>
</dbReference>
<proteinExistence type="inferred from homology"/>
<sequence length="236" mass="26007">MTKHQERSSGGRSRHGSGKWAWLREILLIVGAALVISFVVKTFFFRAFYIPSGSMEPTLEINDRIFVNLMVPGPFELERGDVVVFRDELDWLGETEEPETNVVQDVLKFVGLVPDPANQHLVKRVIGMPGDVVVCCDADGRVEVNDEPLDESYVAPGAAPSDVPFAVTVPEEKIWVMGDHRNASADSRFHNERGAGFIDLADVEGKATVIAWPVDRLGVIDSHHEVFDAVSAGEPE</sequence>
<comment type="caution">
    <text evidence="10">The sequence shown here is derived from an EMBL/GenBank/DDBJ whole genome shotgun (WGS) entry which is preliminary data.</text>
</comment>
<dbReference type="CDD" id="cd06530">
    <property type="entry name" value="S26_SPase_I"/>
    <property type="match status" value="1"/>
</dbReference>
<evidence type="ECO:0000259" key="9">
    <source>
        <dbReference type="Pfam" id="PF10502"/>
    </source>
</evidence>
<dbReference type="RefSeq" id="WP_242607513.1">
    <property type="nucleotide sequence ID" value="NZ_SHLA01000001.1"/>
</dbReference>
<feature type="domain" description="Peptidase S26" evidence="9">
    <location>
        <begin position="24"/>
        <end position="212"/>
    </location>
</feature>
<dbReference type="AlphaFoldDB" id="A0A4Q8ADB7"/>
<evidence type="ECO:0000256" key="3">
    <source>
        <dbReference type="ARBA" id="ARBA00009370"/>
    </source>
</evidence>
<dbReference type="PROSITE" id="PS00501">
    <property type="entry name" value="SPASE_I_1"/>
    <property type="match status" value="1"/>
</dbReference>
<dbReference type="GO" id="GO:0005886">
    <property type="term" value="C:plasma membrane"/>
    <property type="evidence" value="ECO:0007669"/>
    <property type="project" value="UniProtKB-SubCell"/>
</dbReference>
<dbReference type="Gene3D" id="2.10.109.10">
    <property type="entry name" value="Umud Fragment, subunit A"/>
    <property type="match status" value="1"/>
</dbReference>
<keyword evidence="11" id="KW-1185">Reference proteome</keyword>
<keyword evidence="8" id="KW-0812">Transmembrane</keyword>
<evidence type="ECO:0000256" key="7">
    <source>
        <dbReference type="PIRSR" id="PIRSR600223-1"/>
    </source>
</evidence>
<keyword evidence="5 8" id="KW-0645">Protease</keyword>
<evidence type="ECO:0000256" key="5">
    <source>
        <dbReference type="ARBA" id="ARBA00022670"/>
    </source>
</evidence>